<name>A0AAD0P4N4_9BACL</name>
<organism evidence="1 2">
    <name type="scientific">Paenibacillus odorifer</name>
    <dbReference type="NCBI Taxonomy" id="189426"/>
    <lineage>
        <taxon>Bacteria</taxon>
        <taxon>Bacillati</taxon>
        <taxon>Bacillota</taxon>
        <taxon>Bacilli</taxon>
        <taxon>Bacillales</taxon>
        <taxon>Paenibacillaceae</taxon>
        <taxon>Paenibacillus</taxon>
    </lineage>
</organism>
<protein>
    <submittedName>
        <fullName evidence="1">Uncharacterized protein</fullName>
    </submittedName>
</protein>
<evidence type="ECO:0000313" key="1">
    <source>
        <dbReference type="EMBL" id="AWV34933.1"/>
    </source>
</evidence>
<dbReference type="EMBL" id="CP021965">
    <property type="protein sequence ID" value="AWV34933.1"/>
    <property type="molecule type" value="Genomic_DNA"/>
</dbReference>
<dbReference type="AlphaFoldDB" id="A0AAD0P4N4"/>
<accession>A0AAD0P4N4</accession>
<reference evidence="1 2" key="1">
    <citation type="submission" date="2017-06" db="EMBL/GenBank/DDBJ databases">
        <title>Complete genome sequence of Paenibacillus odorifer CBA7130.</title>
        <authorList>
            <person name="Nam Y.-D."/>
            <person name="Kang J."/>
            <person name="Chung W.-H."/>
        </authorList>
    </citation>
    <scope>NUCLEOTIDE SEQUENCE [LARGE SCALE GENOMIC DNA]</scope>
    <source>
        <strain evidence="1 2">CBA7130</strain>
    </source>
</reference>
<evidence type="ECO:0000313" key="2">
    <source>
        <dbReference type="Proteomes" id="UP000249163"/>
    </source>
</evidence>
<sequence>MKINKKQRNLLINSSVTGQFPWLINLLKAHEKIELEDVEEAFKSDFINVVPFVLKHASEEWKGNEELLHPVEDLGSRRIQCALCGTKNKVIFYIKNKVNGIKLNVGSDCINDFVDFEKEQYGKTRSQLIAGARKVRRMADANKHFEGIDQIIETWESRPDTYEVLIPNSIRRPYLLLLEQIKEKYEGYLNLKYNESTFDEIRFMFAEYFNLRTQMSEYESTWKEDKFVVTKSIVSWLKRNSANTLVELLRETGMVTKHSIEHLYEKGFIKRIEKEIINLLQTLELDIEGVDYENEQFVMSLNVYAGGIWISCPFKKVVEYFGAALFNEKPKAALTLKNLLKISDIYKNTSKEIVVQIIDDRFNQLERSLRFRMDDRSLNLNELDIVDITKNRVLVYNLNSFLNIAKTYVVEEIHEEKTIEDEKYFMNLEGRRFTAQELHDIRNIKEVV</sequence>
<gene>
    <name evidence="1" type="ORF">CD191_21145</name>
</gene>
<dbReference type="Proteomes" id="UP000249163">
    <property type="component" value="Chromosome"/>
</dbReference>
<dbReference type="RefSeq" id="WP_111504963.1">
    <property type="nucleotide sequence ID" value="NZ_CP021965.1"/>
</dbReference>
<proteinExistence type="predicted"/>